<evidence type="ECO:0000313" key="12">
    <source>
        <dbReference type="EMBL" id="PAE90791.1"/>
    </source>
</evidence>
<proteinExistence type="inferred from homology"/>
<dbReference type="InterPro" id="IPR003439">
    <property type="entry name" value="ABC_transporter-like_ATP-bd"/>
</dbReference>
<dbReference type="PROSITE" id="PS51371">
    <property type="entry name" value="CBS"/>
    <property type="match status" value="1"/>
</dbReference>
<evidence type="ECO:0000313" key="13">
    <source>
        <dbReference type="Proteomes" id="UP000216207"/>
    </source>
</evidence>
<dbReference type="AlphaFoldDB" id="A0A268P531"/>
<dbReference type="InterPro" id="IPR000644">
    <property type="entry name" value="CBS_dom"/>
</dbReference>
<reference evidence="12 13" key="1">
    <citation type="submission" date="2017-07" db="EMBL/GenBank/DDBJ databases">
        <title>Isolation and whole genome analysis of endospore-forming bacteria from heroin.</title>
        <authorList>
            <person name="Kalinowski J."/>
            <person name="Ahrens B."/>
            <person name="Al-Dilaimi A."/>
            <person name="Winkler A."/>
            <person name="Wibberg D."/>
            <person name="Schleenbecker U."/>
            <person name="Ruckert C."/>
            <person name="Wolfel R."/>
            <person name="Grass G."/>
        </authorList>
    </citation>
    <scope>NUCLEOTIDE SEQUENCE [LARGE SCALE GENOMIC DNA]</scope>
    <source>
        <strain evidence="12 13">7539</strain>
    </source>
</reference>
<dbReference type="FunFam" id="3.40.50.300:FF:000425">
    <property type="entry name" value="Probable ABC transporter, ATP-binding subunit"/>
    <property type="match status" value="1"/>
</dbReference>
<dbReference type="Pfam" id="PF00571">
    <property type="entry name" value="CBS"/>
    <property type="match status" value="1"/>
</dbReference>
<protein>
    <recommendedName>
        <fullName evidence="8">Carnitine transport ATP-binding protein OpuCA</fullName>
        <ecNumber evidence="7">7.6.2.9</ecNumber>
    </recommendedName>
</protein>
<feature type="domain" description="ABC transporter" evidence="10">
    <location>
        <begin position="2"/>
        <end position="237"/>
    </location>
</feature>
<dbReference type="PANTHER" id="PTHR43117">
    <property type="entry name" value="OSMOPROTECTANT IMPORT ATP-BINDING PROTEIN OSMV"/>
    <property type="match status" value="1"/>
</dbReference>
<dbReference type="InterPro" id="IPR017871">
    <property type="entry name" value="ABC_transporter-like_CS"/>
</dbReference>
<dbReference type="InterPro" id="IPR003593">
    <property type="entry name" value="AAA+_ATPase"/>
</dbReference>
<comment type="similarity">
    <text evidence="1">Belongs to the ABC transporter superfamily.</text>
</comment>
<dbReference type="PROSITE" id="PS00211">
    <property type="entry name" value="ABC_TRANSPORTER_1"/>
    <property type="match status" value="1"/>
</dbReference>
<dbReference type="EC" id="7.6.2.9" evidence="7"/>
<evidence type="ECO:0000259" key="10">
    <source>
        <dbReference type="PROSITE" id="PS50893"/>
    </source>
</evidence>
<dbReference type="GO" id="GO:0015418">
    <property type="term" value="F:ABC-type quaternary ammonium compound transporting activity"/>
    <property type="evidence" value="ECO:0007669"/>
    <property type="project" value="UniProtKB-EC"/>
</dbReference>
<dbReference type="Gene3D" id="3.10.580.10">
    <property type="entry name" value="CBS-domain"/>
    <property type="match status" value="1"/>
</dbReference>
<evidence type="ECO:0000256" key="4">
    <source>
        <dbReference type="ARBA" id="ARBA00022840"/>
    </source>
</evidence>
<keyword evidence="2" id="KW-0813">Transport</keyword>
<keyword evidence="4 12" id="KW-0067">ATP-binding</keyword>
<dbReference type="SUPFAM" id="SSF54631">
    <property type="entry name" value="CBS-domain pair"/>
    <property type="match status" value="1"/>
</dbReference>
<dbReference type="RefSeq" id="WP_095326095.1">
    <property type="nucleotide sequence ID" value="NZ_NPCC01000004.1"/>
</dbReference>
<evidence type="ECO:0000256" key="6">
    <source>
        <dbReference type="ARBA" id="ARBA00063934"/>
    </source>
</evidence>
<evidence type="ECO:0000256" key="3">
    <source>
        <dbReference type="ARBA" id="ARBA00022741"/>
    </source>
</evidence>
<dbReference type="PROSITE" id="PS50893">
    <property type="entry name" value="ABC_TRANSPORTER_2"/>
    <property type="match status" value="1"/>
</dbReference>
<keyword evidence="9" id="KW-0129">CBS domain</keyword>
<dbReference type="SMART" id="SM00382">
    <property type="entry name" value="AAA"/>
    <property type="match status" value="1"/>
</dbReference>
<sequence>MIAFEQVSKVYADGTTAVNKLSFKVEKGEFFVLIGPSGCGKTTTLKMINRLIEPSSGAIFIDGQRTAQANIHELRWNIGYVLQQIALFPNMSVADNIGIVPEMKQWKKSTIEKRVDELLDLVGLEPTIYRERMPSDLSGGQQQRVGVARALAADPDILLMDEPFSALDPLSRSQLQHDIKALQQTIQKTVVFVTHDMEEAAKLGSRMGVMEKGEIVQIGSPQELRENPRTNLVKEMMGHTISPGHLPLKDVMMPVYQSAYVKERVNTNQAELQYEINDKQELIRAFYHGVLLDDPLTLNRDSTLEQAFEALQKQGVPALPVTEGNHLIGTISYEDLAKLSLKIL</sequence>
<evidence type="ECO:0000256" key="7">
    <source>
        <dbReference type="ARBA" id="ARBA00066388"/>
    </source>
</evidence>
<dbReference type="PANTHER" id="PTHR43117:SF4">
    <property type="entry name" value="OSMOPROTECTANT IMPORT ATP-BINDING PROTEIN OSMV"/>
    <property type="match status" value="1"/>
</dbReference>
<comment type="catalytic activity">
    <reaction evidence="5">
        <text>a quaternary ammonium(out) + ATP + H2O = a quaternary ammonium(in) + ADP + phosphate + H(+)</text>
        <dbReference type="Rhea" id="RHEA:11036"/>
        <dbReference type="ChEBI" id="CHEBI:15377"/>
        <dbReference type="ChEBI" id="CHEBI:15378"/>
        <dbReference type="ChEBI" id="CHEBI:30616"/>
        <dbReference type="ChEBI" id="CHEBI:35267"/>
        <dbReference type="ChEBI" id="CHEBI:43474"/>
        <dbReference type="ChEBI" id="CHEBI:456216"/>
        <dbReference type="EC" id="7.6.2.9"/>
    </reaction>
</comment>
<dbReference type="Proteomes" id="UP000216207">
    <property type="component" value="Unassembled WGS sequence"/>
</dbReference>
<evidence type="ECO:0000259" key="11">
    <source>
        <dbReference type="PROSITE" id="PS51371"/>
    </source>
</evidence>
<comment type="subunit">
    <text evidence="6">The complex is composed of two ATP-binding proteins (OpuCA), two transmembrane proteins (OpuCB and OpuCD) and a solute-binding protein (OpuCC).</text>
</comment>
<dbReference type="InterPro" id="IPR027417">
    <property type="entry name" value="P-loop_NTPase"/>
</dbReference>
<dbReference type="GO" id="GO:0005524">
    <property type="term" value="F:ATP binding"/>
    <property type="evidence" value="ECO:0007669"/>
    <property type="project" value="UniProtKB-KW"/>
</dbReference>
<keyword evidence="3" id="KW-0547">Nucleotide-binding</keyword>
<accession>A0A268P531</accession>
<gene>
    <name evidence="12" type="ORF">CHH72_02620</name>
</gene>
<dbReference type="SUPFAM" id="SSF52540">
    <property type="entry name" value="P-loop containing nucleoside triphosphate hydrolases"/>
    <property type="match status" value="1"/>
</dbReference>
<name>A0A268P531_SHOCL</name>
<evidence type="ECO:0000256" key="5">
    <source>
        <dbReference type="ARBA" id="ARBA00052482"/>
    </source>
</evidence>
<organism evidence="12 13">
    <name type="scientific">Shouchella clausii</name>
    <name type="common">Alkalihalobacillus clausii</name>
    <dbReference type="NCBI Taxonomy" id="79880"/>
    <lineage>
        <taxon>Bacteria</taxon>
        <taxon>Bacillati</taxon>
        <taxon>Bacillota</taxon>
        <taxon>Bacilli</taxon>
        <taxon>Bacillales</taxon>
        <taxon>Bacillaceae</taxon>
        <taxon>Shouchella</taxon>
    </lineage>
</organism>
<evidence type="ECO:0000256" key="1">
    <source>
        <dbReference type="ARBA" id="ARBA00005417"/>
    </source>
</evidence>
<evidence type="ECO:0000256" key="9">
    <source>
        <dbReference type="PROSITE-ProRule" id="PRU00703"/>
    </source>
</evidence>
<dbReference type="SMART" id="SM00116">
    <property type="entry name" value="CBS"/>
    <property type="match status" value="1"/>
</dbReference>
<dbReference type="EMBL" id="NPCC01000004">
    <property type="protein sequence ID" value="PAE90791.1"/>
    <property type="molecule type" value="Genomic_DNA"/>
</dbReference>
<dbReference type="Gene3D" id="3.40.50.300">
    <property type="entry name" value="P-loop containing nucleotide triphosphate hydrolases"/>
    <property type="match status" value="1"/>
</dbReference>
<feature type="domain" description="CBS" evidence="11">
    <location>
        <begin position="291"/>
        <end position="344"/>
    </location>
</feature>
<dbReference type="GO" id="GO:0016887">
    <property type="term" value="F:ATP hydrolysis activity"/>
    <property type="evidence" value="ECO:0007669"/>
    <property type="project" value="InterPro"/>
</dbReference>
<dbReference type="InterPro" id="IPR046342">
    <property type="entry name" value="CBS_dom_sf"/>
</dbReference>
<evidence type="ECO:0000256" key="8">
    <source>
        <dbReference type="ARBA" id="ARBA00070305"/>
    </source>
</evidence>
<evidence type="ECO:0000256" key="2">
    <source>
        <dbReference type="ARBA" id="ARBA00022448"/>
    </source>
</evidence>
<comment type="caution">
    <text evidence="12">The sequence shown here is derived from an EMBL/GenBank/DDBJ whole genome shotgun (WGS) entry which is preliminary data.</text>
</comment>
<dbReference type="Pfam" id="PF00005">
    <property type="entry name" value="ABC_tran"/>
    <property type="match status" value="1"/>
</dbReference>